<dbReference type="AlphaFoldDB" id="A0A0L0SV67"/>
<dbReference type="Gene3D" id="1.25.40.10">
    <property type="entry name" value="Tetratricopeptide repeat domain"/>
    <property type="match status" value="1"/>
</dbReference>
<dbReference type="EMBL" id="GG745349">
    <property type="protein sequence ID" value="KNE66285.1"/>
    <property type="molecule type" value="Genomic_DNA"/>
</dbReference>
<reference evidence="2" key="2">
    <citation type="submission" date="2009-11" db="EMBL/GenBank/DDBJ databases">
        <title>The Genome Sequence of Allomyces macrogynus strain ATCC 38327.</title>
        <authorList>
            <consortium name="The Broad Institute Genome Sequencing Platform"/>
            <person name="Russ C."/>
            <person name="Cuomo C."/>
            <person name="Shea T."/>
            <person name="Young S.K."/>
            <person name="Zeng Q."/>
            <person name="Koehrsen M."/>
            <person name="Haas B."/>
            <person name="Borodovsky M."/>
            <person name="Guigo R."/>
            <person name="Alvarado L."/>
            <person name="Berlin A."/>
            <person name="Borenstein D."/>
            <person name="Chen Z."/>
            <person name="Engels R."/>
            <person name="Freedman E."/>
            <person name="Gellesch M."/>
            <person name="Goldberg J."/>
            <person name="Griggs A."/>
            <person name="Gujja S."/>
            <person name="Heiman D."/>
            <person name="Hepburn T."/>
            <person name="Howarth C."/>
            <person name="Jen D."/>
            <person name="Larson L."/>
            <person name="Lewis B."/>
            <person name="Mehta T."/>
            <person name="Park D."/>
            <person name="Pearson M."/>
            <person name="Roberts A."/>
            <person name="Saif S."/>
            <person name="Shenoy N."/>
            <person name="Sisk P."/>
            <person name="Stolte C."/>
            <person name="Sykes S."/>
            <person name="Walk T."/>
            <person name="White J."/>
            <person name="Yandava C."/>
            <person name="Burger G."/>
            <person name="Gray M.W."/>
            <person name="Holland P.W.H."/>
            <person name="King N."/>
            <person name="Lang F.B.F."/>
            <person name="Roger A.J."/>
            <person name="Ruiz-Trillo I."/>
            <person name="Lander E."/>
            <person name="Nusbaum C."/>
        </authorList>
    </citation>
    <scope>NUCLEOTIDE SEQUENCE [LARGE SCALE GENOMIC DNA]</scope>
    <source>
        <strain evidence="2">ATCC 38327</strain>
    </source>
</reference>
<dbReference type="InterPro" id="IPR011990">
    <property type="entry name" value="TPR-like_helical_dom_sf"/>
</dbReference>
<evidence type="ECO:0000313" key="2">
    <source>
        <dbReference type="Proteomes" id="UP000054350"/>
    </source>
</evidence>
<gene>
    <name evidence="1" type="ORF">AMAG_10512</name>
</gene>
<name>A0A0L0SV67_ALLM3</name>
<dbReference type="Proteomes" id="UP000054350">
    <property type="component" value="Unassembled WGS sequence"/>
</dbReference>
<dbReference type="VEuPathDB" id="FungiDB:AMAG_10512"/>
<sequence>MARLYFLKLHSFKRIGKRRAEAATWRDRVCALIRPGASTAACNARAACDLAPRTKGSGEPDPLACLWWATTEGNCSAAQLFGIGVAPSYEPYERFYQAAAAHNDALSMARLYFLKLHSFKRIGKRRAEAATWRDRVCALIRPGASTAACNARAACDLAPRTKGSGEPDPLACLWWRRLRANWADVVNAVRASTAVNPNPLDAVVVNSWDGNDYEQGDVRGQTMLGHCYEHGRGVECDETLAFK</sequence>
<reference evidence="1 2" key="1">
    <citation type="submission" date="2009-11" db="EMBL/GenBank/DDBJ databases">
        <title>Annotation of Allomyces macrogynus ATCC 38327.</title>
        <authorList>
            <consortium name="The Broad Institute Genome Sequencing Platform"/>
            <person name="Russ C."/>
            <person name="Cuomo C."/>
            <person name="Burger G."/>
            <person name="Gray M.W."/>
            <person name="Holland P.W.H."/>
            <person name="King N."/>
            <person name="Lang F.B.F."/>
            <person name="Roger A.J."/>
            <person name="Ruiz-Trillo I."/>
            <person name="Young S.K."/>
            <person name="Zeng Q."/>
            <person name="Gargeya S."/>
            <person name="Fitzgerald M."/>
            <person name="Haas B."/>
            <person name="Abouelleil A."/>
            <person name="Alvarado L."/>
            <person name="Arachchi H.M."/>
            <person name="Berlin A."/>
            <person name="Chapman S.B."/>
            <person name="Gearin G."/>
            <person name="Goldberg J."/>
            <person name="Griggs A."/>
            <person name="Gujja S."/>
            <person name="Hansen M."/>
            <person name="Heiman D."/>
            <person name="Howarth C."/>
            <person name="Larimer J."/>
            <person name="Lui A."/>
            <person name="MacDonald P.J.P."/>
            <person name="McCowen C."/>
            <person name="Montmayeur A."/>
            <person name="Murphy C."/>
            <person name="Neiman D."/>
            <person name="Pearson M."/>
            <person name="Priest M."/>
            <person name="Roberts A."/>
            <person name="Saif S."/>
            <person name="Shea T."/>
            <person name="Sisk P."/>
            <person name="Stolte C."/>
            <person name="Sykes S."/>
            <person name="Wortman J."/>
            <person name="Nusbaum C."/>
            <person name="Birren B."/>
        </authorList>
    </citation>
    <scope>NUCLEOTIDE SEQUENCE [LARGE SCALE GENOMIC DNA]</scope>
    <source>
        <strain evidence="1 2">ATCC 38327</strain>
    </source>
</reference>
<organism evidence="1 2">
    <name type="scientific">Allomyces macrogynus (strain ATCC 38327)</name>
    <name type="common">Allomyces javanicus var. macrogynus</name>
    <dbReference type="NCBI Taxonomy" id="578462"/>
    <lineage>
        <taxon>Eukaryota</taxon>
        <taxon>Fungi</taxon>
        <taxon>Fungi incertae sedis</taxon>
        <taxon>Blastocladiomycota</taxon>
        <taxon>Blastocladiomycetes</taxon>
        <taxon>Blastocladiales</taxon>
        <taxon>Blastocladiaceae</taxon>
        <taxon>Allomyces</taxon>
    </lineage>
</organism>
<dbReference type="SUPFAM" id="SSF81901">
    <property type="entry name" value="HCP-like"/>
    <property type="match status" value="1"/>
</dbReference>
<protein>
    <submittedName>
        <fullName evidence="1">Uncharacterized protein</fullName>
    </submittedName>
</protein>
<keyword evidence="2" id="KW-1185">Reference proteome</keyword>
<proteinExistence type="predicted"/>
<accession>A0A0L0SV67</accession>
<dbReference type="OrthoDB" id="272077at2759"/>
<evidence type="ECO:0000313" key="1">
    <source>
        <dbReference type="EMBL" id="KNE66285.1"/>
    </source>
</evidence>